<protein>
    <submittedName>
        <fullName evidence="1">Uncharacterized protein</fullName>
    </submittedName>
</protein>
<proteinExistence type="predicted"/>
<name>A0A1T4WHW6_9GAMM</name>
<dbReference type="OrthoDB" id="6548237at2"/>
<gene>
    <name evidence="1" type="ORF">SAMN02745132_04927</name>
</gene>
<keyword evidence="2" id="KW-1185">Reference proteome</keyword>
<organism evidence="1 2">
    <name type="scientific">Enterovibrio nigricans DSM 22720</name>
    <dbReference type="NCBI Taxonomy" id="1121868"/>
    <lineage>
        <taxon>Bacteria</taxon>
        <taxon>Pseudomonadati</taxon>
        <taxon>Pseudomonadota</taxon>
        <taxon>Gammaproteobacteria</taxon>
        <taxon>Vibrionales</taxon>
        <taxon>Vibrionaceae</taxon>
        <taxon>Enterovibrio</taxon>
    </lineage>
</organism>
<accession>A0A1T4WHW6</accession>
<evidence type="ECO:0000313" key="1">
    <source>
        <dbReference type="EMBL" id="SKA76538.1"/>
    </source>
</evidence>
<sequence length="218" mass="24927">MIKYLYGKSQYLEHFAETGKGLWFRDLFTMDKLENDNISDDEARKSIQLAPDAITKVIIAGREFKVVPDKPITFSQSPRRCHVLCLSEKGHDKELFELFKADICIGINVAKLAELIETANKHLGLEVIADSITYYERKNEILDLSQEQLAFVKPSDPYSREHEFRIAVFWPQDSSSQLATDEHGKINVFHASGTSDDHITFNFESPAYEEVVHSVTRT</sequence>
<dbReference type="Proteomes" id="UP000190162">
    <property type="component" value="Unassembled WGS sequence"/>
</dbReference>
<dbReference type="RefSeq" id="WP_078754854.1">
    <property type="nucleotide sequence ID" value="NZ_FUXU01000222.1"/>
</dbReference>
<dbReference type="AlphaFoldDB" id="A0A1T4WHW6"/>
<reference evidence="2" key="1">
    <citation type="submission" date="2017-02" db="EMBL/GenBank/DDBJ databases">
        <authorList>
            <person name="Varghese N."/>
            <person name="Submissions S."/>
        </authorList>
    </citation>
    <scope>NUCLEOTIDE SEQUENCE [LARGE SCALE GENOMIC DNA]</scope>
    <source>
        <strain evidence="2">DSM 22720</strain>
    </source>
</reference>
<evidence type="ECO:0000313" key="2">
    <source>
        <dbReference type="Proteomes" id="UP000190162"/>
    </source>
</evidence>
<dbReference type="EMBL" id="FUXU01000222">
    <property type="protein sequence ID" value="SKA76538.1"/>
    <property type="molecule type" value="Genomic_DNA"/>
</dbReference>